<dbReference type="RefSeq" id="WP_014791178.1">
    <property type="nucleotide sequence ID" value="NC_018016.1"/>
</dbReference>
<dbReference type="Pfam" id="PF13505">
    <property type="entry name" value="OMP_b-brl"/>
    <property type="match status" value="1"/>
</dbReference>
<dbReference type="InterPro" id="IPR027385">
    <property type="entry name" value="Beta-barrel_OMP"/>
</dbReference>
<dbReference type="Proteomes" id="UP000006051">
    <property type="component" value="Chromosome"/>
</dbReference>
<dbReference type="GeneID" id="71568766"/>
<protein>
    <submittedName>
        <fullName evidence="4">Putative autotransporter protein</fullName>
    </submittedName>
</protein>
<dbReference type="STRING" id="867902.Ornrh_1443"/>
<dbReference type="AlphaFoldDB" id="I4A0Y2"/>
<proteinExistence type="predicted"/>
<dbReference type="GeneID" id="97258094"/>
<accession>I4A0Y2</accession>
<evidence type="ECO:0000259" key="3">
    <source>
        <dbReference type="Pfam" id="PF13505"/>
    </source>
</evidence>
<dbReference type="HOGENOM" id="CLU_123301_1_0_10"/>
<dbReference type="SUPFAM" id="SSF56925">
    <property type="entry name" value="OMPA-like"/>
    <property type="match status" value="1"/>
</dbReference>
<feature type="chain" id="PRO_5003685247" evidence="2">
    <location>
        <begin position="20"/>
        <end position="164"/>
    </location>
</feature>
<evidence type="ECO:0000313" key="5">
    <source>
        <dbReference type="Proteomes" id="UP000006051"/>
    </source>
</evidence>
<dbReference type="Gene3D" id="2.40.160.20">
    <property type="match status" value="1"/>
</dbReference>
<evidence type="ECO:0000256" key="1">
    <source>
        <dbReference type="ARBA" id="ARBA00022729"/>
    </source>
</evidence>
<name>I4A0Y2_ORNRL</name>
<dbReference type="eggNOG" id="COG3637">
    <property type="taxonomic scope" value="Bacteria"/>
</dbReference>
<sequence length="164" mass="17694">MKKLLFSALVAFGISQVSAQQGETLINVGVGFDSWSGVPVYVGAEHYVTDDITVGGQLEYGSASNYGYQSLKVKADIFSVGAVGNYYFDRLLSLPSEWDVYAGLNLTYYSYNIKDDVYKVSGSNTGFGAQVGTRYFFAPNWAANLEFGGGSQVSGGKIGVTYKF</sequence>
<dbReference type="InterPro" id="IPR011250">
    <property type="entry name" value="OMP/PagP_B-barrel"/>
</dbReference>
<keyword evidence="5" id="KW-1185">Reference proteome</keyword>
<feature type="domain" description="Outer membrane protein beta-barrel" evidence="3">
    <location>
        <begin position="6"/>
        <end position="149"/>
    </location>
</feature>
<keyword evidence="1 2" id="KW-0732">Signal</keyword>
<evidence type="ECO:0000256" key="2">
    <source>
        <dbReference type="SAM" id="SignalP"/>
    </source>
</evidence>
<dbReference type="KEGG" id="orh:Ornrh_1443"/>
<feature type="signal peptide" evidence="2">
    <location>
        <begin position="1"/>
        <end position="19"/>
    </location>
</feature>
<organism evidence="4 5">
    <name type="scientific">Ornithobacterium rhinotracheale (strain ATCC 51463 / DSM 15997 / CCUG 23171 / CIP 104009 / LMG 9086)</name>
    <dbReference type="NCBI Taxonomy" id="867902"/>
    <lineage>
        <taxon>Bacteria</taxon>
        <taxon>Pseudomonadati</taxon>
        <taxon>Bacteroidota</taxon>
        <taxon>Flavobacteriia</taxon>
        <taxon>Flavobacteriales</taxon>
        <taxon>Weeksellaceae</taxon>
        <taxon>Ornithobacterium</taxon>
    </lineage>
</organism>
<dbReference type="EMBL" id="CP003283">
    <property type="protein sequence ID" value="AFL97616.1"/>
    <property type="molecule type" value="Genomic_DNA"/>
</dbReference>
<reference evidence="4 5" key="1">
    <citation type="submission" date="2012-06" db="EMBL/GenBank/DDBJ databases">
        <title>The complete genome of Ornithobacterium rhinotracheale DSM 15997.</title>
        <authorList>
            <consortium name="US DOE Joint Genome Institute (JGI-PGF)"/>
            <person name="Lucas S."/>
            <person name="Copeland A."/>
            <person name="Lapidus A."/>
            <person name="Goodwin L."/>
            <person name="Pitluck S."/>
            <person name="Peters L."/>
            <person name="Mikhailova N."/>
            <person name="Teshima H."/>
            <person name="Kyrpides N."/>
            <person name="Mavromatis K."/>
            <person name="Pagani I."/>
            <person name="Ivanova N."/>
            <person name="Ovchinnikova G."/>
            <person name="Zeytun A."/>
            <person name="Detter J.C."/>
            <person name="Han C."/>
            <person name="Land M."/>
            <person name="Hauser L."/>
            <person name="Markowitz V."/>
            <person name="Cheng J.-F."/>
            <person name="Hugenholtz P."/>
            <person name="Woyke T."/>
            <person name="Wu D."/>
            <person name="Lang E."/>
            <person name="Kopitz M."/>
            <person name="Brambilla E."/>
            <person name="Klenk H.-P."/>
            <person name="Eisen J.A."/>
        </authorList>
    </citation>
    <scope>NUCLEOTIDE SEQUENCE [LARGE SCALE GENOMIC DNA]</scope>
    <source>
        <strain evidence="5">ATCC 51463 / DSM 15997 / CCUG 23171 / LMG 9086</strain>
    </source>
</reference>
<evidence type="ECO:0000313" key="4">
    <source>
        <dbReference type="EMBL" id="AFL97616.1"/>
    </source>
</evidence>
<gene>
    <name evidence="4" type="ordered locus">Ornrh_1443</name>
</gene>
<dbReference type="PATRIC" id="fig|867902.3.peg.1414"/>